<feature type="transmembrane region" description="Helical" evidence="7">
    <location>
        <begin position="236"/>
        <end position="263"/>
    </location>
</feature>
<feature type="transmembrane region" description="Helical" evidence="7">
    <location>
        <begin position="122"/>
        <end position="144"/>
    </location>
</feature>
<evidence type="ECO:0000256" key="7">
    <source>
        <dbReference type="SAM" id="Phobius"/>
    </source>
</evidence>
<evidence type="ECO:0000256" key="2">
    <source>
        <dbReference type="ARBA" id="ARBA00022692"/>
    </source>
</evidence>
<dbReference type="OrthoDB" id="444631at2759"/>
<keyword evidence="10" id="KW-1185">Reference proteome</keyword>
<comment type="similarity">
    <text evidence="5">Belongs to the SAT4 family.</text>
</comment>
<evidence type="ECO:0000256" key="4">
    <source>
        <dbReference type="ARBA" id="ARBA00023136"/>
    </source>
</evidence>
<feature type="transmembrane region" description="Helical" evidence="7">
    <location>
        <begin position="15"/>
        <end position="36"/>
    </location>
</feature>
<dbReference type="PANTHER" id="PTHR33048">
    <property type="entry name" value="PTH11-LIKE INTEGRAL MEMBRANE PROTEIN (AFU_ORTHOLOGUE AFUA_5G11245)"/>
    <property type="match status" value="1"/>
</dbReference>
<comment type="caution">
    <text evidence="9">The sequence shown here is derived from an EMBL/GenBank/DDBJ whole genome shotgun (WGS) entry which is preliminary data.</text>
</comment>
<dbReference type="InterPro" id="IPR052337">
    <property type="entry name" value="SAT4-like"/>
</dbReference>
<feature type="region of interest" description="Disordered" evidence="6">
    <location>
        <begin position="283"/>
        <end position="308"/>
    </location>
</feature>
<feature type="transmembrane region" description="Helical" evidence="7">
    <location>
        <begin position="48"/>
        <end position="71"/>
    </location>
</feature>
<keyword evidence="2 7" id="KW-0812">Transmembrane</keyword>
<dbReference type="EMBL" id="JAADJZ010000001">
    <property type="protein sequence ID" value="KAF2877752.1"/>
    <property type="molecule type" value="Genomic_DNA"/>
</dbReference>
<proteinExistence type="inferred from homology"/>
<name>A0A7C8IJ13_9PLEO</name>
<gene>
    <name evidence="9" type="ORF">BDV95DRAFT_555853</name>
</gene>
<sequence>MDLITIPTAIPPWNYISSQITMCTVTLGIIGIRLWVNYSHSRKFLADDYLCVIALAFVASYSATSSMMNWAFNSPPTDVSIKYITRLAAACIFTATSAMYFSKLPLLIFFLRTFGVKRWVRYTCYSLMTFTAVGFFASAMYTGIWCSPEIHTADVPYLFNCVSATFYTTVSRNALSLAVDVVIFVLPLPIVLRLKMALHNKIGIALVFLTGSFALIAGVVSLYFQSSQIRSTSSNITNAMLTTVLECCIIIMVSCATALHLFWRNHLRRSALFSRFASTASTTMGTRSRKSQPRGTTLDGRSKSSTGPILVTTDHYIELRDHKGGGEKEDGRESGDGMGYEAKATGKRYIGV</sequence>
<evidence type="ECO:0000313" key="9">
    <source>
        <dbReference type="EMBL" id="KAF2877752.1"/>
    </source>
</evidence>
<feature type="domain" description="Rhodopsin" evidence="8">
    <location>
        <begin position="32"/>
        <end position="260"/>
    </location>
</feature>
<evidence type="ECO:0000256" key="5">
    <source>
        <dbReference type="ARBA" id="ARBA00038359"/>
    </source>
</evidence>
<accession>A0A7C8IJ13</accession>
<dbReference type="GO" id="GO:0016020">
    <property type="term" value="C:membrane"/>
    <property type="evidence" value="ECO:0007669"/>
    <property type="project" value="UniProtKB-SubCell"/>
</dbReference>
<evidence type="ECO:0000256" key="6">
    <source>
        <dbReference type="SAM" id="MobiDB-lite"/>
    </source>
</evidence>
<feature type="transmembrane region" description="Helical" evidence="7">
    <location>
        <begin position="174"/>
        <end position="192"/>
    </location>
</feature>
<reference evidence="9 10" key="1">
    <citation type="submission" date="2020-01" db="EMBL/GenBank/DDBJ databases">
        <authorList>
            <consortium name="DOE Joint Genome Institute"/>
            <person name="Haridas S."/>
            <person name="Albert R."/>
            <person name="Binder M."/>
            <person name="Bloem J."/>
            <person name="Labutti K."/>
            <person name="Salamov A."/>
            <person name="Andreopoulos B."/>
            <person name="Baker S.E."/>
            <person name="Barry K."/>
            <person name="Bills G."/>
            <person name="Bluhm B.H."/>
            <person name="Cannon C."/>
            <person name="Castanera R."/>
            <person name="Culley D.E."/>
            <person name="Daum C."/>
            <person name="Ezra D."/>
            <person name="Gonzalez J.B."/>
            <person name="Henrissat B."/>
            <person name="Kuo A."/>
            <person name="Liang C."/>
            <person name="Lipzen A."/>
            <person name="Lutzoni F."/>
            <person name="Magnuson J."/>
            <person name="Mondo S."/>
            <person name="Nolan M."/>
            <person name="Ohm R."/>
            <person name="Pangilinan J."/>
            <person name="Park H.-J.H."/>
            <person name="Ramirez L."/>
            <person name="Alfaro M."/>
            <person name="Sun H."/>
            <person name="Tritt A."/>
            <person name="Yoshinaga Y."/>
            <person name="Zwiers L.-H.L."/>
            <person name="Turgeon B.G."/>
            <person name="Goodwin S.B."/>
            <person name="Spatafora J.W."/>
            <person name="Crous P.W."/>
            <person name="Grigoriev I.V."/>
        </authorList>
    </citation>
    <scope>NUCLEOTIDE SEQUENCE [LARGE SCALE GENOMIC DNA]</scope>
    <source>
        <strain evidence="9 10">CBS 611.86</strain>
    </source>
</reference>
<evidence type="ECO:0000256" key="3">
    <source>
        <dbReference type="ARBA" id="ARBA00022989"/>
    </source>
</evidence>
<comment type="subcellular location">
    <subcellularLocation>
        <location evidence="1">Membrane</location>
        <topology evidence="1">Multi-pass membrane protein</topology>
    </subcellularLocation>
</comment>
<feature type="transmembrane region" description="Helical" evidence="7">
    <location>
        <begin position="83"/>
        <end position="101"/>
    </location>
</feature>
<dbReference type="PANTHER" id="PTHR33048:SF158">
    <property type="entry name" value="MEMBRANE PROTEIN PTH11-LIKE, PUTATIVE-RELATED"/>
    <property type="match status" value="1"/>
</dbReference>
<feature type="compositionally biased region" description="Basic and acidic residues" evidence="6">
    <location>
        <begin position="321"/>
        <end position="335"/>
    </location>
</feature>
<dbReference type="InterPro" id="IPR049326">
    <property type="entry name" value="Rhodopsin_dom_fungi"/>
</dbReference>
<feature type="region of interest" description="Disordered" evidence="6">
    <location>
        <begin position="321"/>
        <end position="352"/>
    </location>
</feature>
<evidence type="ECO:0000256" key="1">
    <source>
        <dbReference type="ARBA" id="ARBA00004141"/>
    </source>
</evidence>
<keyword evidence="3 7" id="KW-1133">Transmembrane helix</keyword>
<dbReference type="Pfam" id="PF20684">
    <property type="entry name" value="Fung_rhodopsin"/>
    <property type="match status" value="1"/>
</dbReference>
<keyword evidence="4 7" id="KW-0472">Membrane</keyword>
<feature type="transmembrane region" description="Helical" evidence="7">
    <location>
        <begin position="204"/>
        <end position="224"/>
    </location>
</feature>
<dbReference type="AlphaFoldDB" id="A0A7C8IJ13"/>
<evidence type="ECO:0000259" key="8">
    <source>
        <dbReference type="Pfam" id="PF20684"/>
    </source>
</evidence>
<evidence type="ECO:0000313" key="10">
    <source>
        <dbReference type="Proteomes" id="UP000481861"/>
    </source>
</evidence>
<protein>
    <recommendedName>
        <fullName evidence="8">Rhodopsin domain-containing protein</fullName>
    </recommendedName>
</protein>
<organism evidence="9 10">
    <name type="scientific">Massariosphaeria phaeospora</name>
    <dbReference type="NCBI Taxonomy" id="100035"/>
    <lineage>
        <taxon>Eukaryota</taxon>
        <taxon>Fungi</taxon>
        <taxon>Dikarya</taxon>
        <taxon>Ascomycota</taxon>
        <taxon>Pezizomycotina</taxon>
        <taxon>Dothideomycetes</taxon>
        <taxon>Pleosporomycetidae</taxon>
        <taxon>Pleosporales</taxon>
        <taxon>Pleosporales incertae sedis</taxon>
        <taxon>Massariosphaeria</taxon>
    </lineage>
</organism>
<dbReference type="Proteomes" id="UP000481861">
    <property type="component" value="Unassembled WGS sequence"/>
</dbReference>